<gene>
    <name evidence="1" type="ORF">C0081_13100</name>
</gene>
<dbReference type="Proteomes" id="UP000234881">
    <property type="component" value="Unassembled WGS sequence"/>
</dbReference>
<reference evidence="1 2" key="1">
    <citation type="submission" date="2018-01" db="EMBL/GenBank/DDBJ databases">
        <title>The draft genome sequence of Cohaesibacter sp. H1304.</title>
        <authorList>
            <person name="Wang N.-N."/>
            <person name="Du Z.-J."/>
        </authorList>
    </citation>
    <scope>NUCLEOTIDE SEQUENCE [LARGE SCALE GENOMIC DNA]</scope>
    <source>
        <strain evidence="1 2">H1304</strain>
    </source>
</reference>
<evidence type="ECO:0000313" key="1">
    <source>
        <dbReference type="EMBL" id="PLW76976.1"/>
    </source>
</evidence>
<dbReference type="EMBL" id="PKUQ01000022">
    <property type="protein sequence ID" value="PLW76976.1"/>
    <property type="molecule type" value="Genomic_DNA"/>
</dbReference>
<accession>A0A2N5XR27</accession>
<sequence>MSSGVDLKLEQGCQKPIARKIQIRIKSNAIDKSSVTIVEMPLFSADSDRTWFGFDGAYLPFLRPSKTMHTATMEL</sequence>
<name>A0A2N5XR27_9HYPH</name>
<protein>
    <submittedName>
        <fullName evidence="1">Uncharacterized protein</fullName>
    </submittedName>
</protein>
<keyword evidence="2" id="KW-1185">Reference proteome</keyword>
<dbReference type="AlphaFoldDB" id="A0A2N5XR27"/>
<comment type="caution">
    <text evidence="1">The sequence shown here is derived from an EMBL/GenBank/DDBJ whole genome shotgun (WGS) entry which is preliminary data.</text>
</comment>
<organism evidence="1 2">
    <name type="scientific">Cohaesibacter celericrescens</name>
    <dbReference type="NCBI Taxonomy" id="2067669"/>
    <lineage>
        <taxon>Bacteria</taxon>
        <taxon>Pseudomonadati</taxon>
        <taxon>Pseudomonadota</taxon>
        <taxon>Alphaproteobacteria</taxon>
        <taxon>Hyphomicrobiales</taxon>
        <taxon>Cohaesibacteraceae</taxon>
    </lineage>
</organism>
<evidence type="ECO:0000313" key="2">
    <source>
        <dbReference type="Proteomes" id="UP000234881"/>
    </source>
</evidence>
<proteinExistence type="predicted"/>